<accession>X0XYX3</accession>
<sequence length="152" mass="17843">WQKLRLRYKHTEWEKNTLKFELEFSEAKQLFIDFILTKKRTNVEIDAFLKSYTKQVKVKLESLTARKFTKDELAITKILIKELTINLDGKLKELNVVRKKFENTEDPTLERGISSKNTGAINLFDTDDIEEVDGILIWDGADAFDKEKIEDD</sequence>
<proteinExistence type="predicted"/>
<dbReference type="AlphaFoldDB" id="X0XYX3"/>
<dbReference type="EMBL" id="BARS01040891">
    <property type="protein sequence ID" value="GAG40382.1"/>
    <property type="molecule type" value="Genomic_DNA"/>
</dbReference>
<name>X0XYX3_9ZZZZ</name>
<evidence type="ECO:0000313" key="1">
    <source>
        <dbReference type="EMBL" id="GAG40382.1"/>
    </source>
</evidence>
<protein>
    <submittedName>
        <fullName evidence="1">Uncharacterized protein</fullName>
    </submittedName>
</protein>
<comment type="caution">
    <text evidence="1">The sequence shown here is derived from an EMBL/GenBank/DDBJ whole genome shotgun (WGS) entry which is preliminary data.</text>
</comment>
<reference evidence="1" key="1">
    <citation type="journal article" date="2014" name="Front. Microbiol.">
        <title>High frequency of phylogenetically diverse reductive dehalogenase-homologous genes in deep subseafloor sedimentary metagenomes.</title>
        <authorList>
            <person name="Kawai M."/>
            <person name="Futagami T."/>
            <person name="Toyoda A."/>
            <person name="Takaki Y."/>
            <person name="Nishi S."/>
            <person name="Hori S."/>
            <person name="Arai W."/>
            <person name="Tsubouchi T."/>
            <person name="Morono Y."/>
            <person name="Uchiyama I."/>
            <person name="Ito T."/>
            <person name="Fujiyama A."/>
            <person name="Inagaki F."/>
            <person name="Takami H."/>
        </authorList>
    </citation>
    <scope>NUCLEOTIDE SEQUENCE</scope>
    <source>
        <strain evidence="1">Expedition CK06-06</strain>
    </source>
</reference>
<organism evidence="1">
    <name type="scientific">marine sediment metagenome</name>
    <dbReference type="NCBI Taxonomy" id="412755"/>
    <lineage>
        <taxon>unclassified sequences</taxon>
        <taxon>metagenomes</taxon>
        <taxon>ecological metagenomes</taxon>
    </lineage>
</organism>
<gene>
    <name evidence="1" type="ORF">S01H1_62272</name>
</gene>
<feature type="non-terminal residue" evidence="1">
    <location>
        <position position="1"/>
    </location>
</feature>